<dbReference type="PROSITE" id="PS51387">
    <property type="entry name" value="FAD_PCMH"/>
    <property type="match status" value="1"/>
</dbReference>
<dbReference type="OrthoDB" id="9983560at2759"/>
<dbReference type="Gene3D" id="3.30.465.10">
    <property type="match status" value="2"/>
</dbReference>
<evidence type="ECO:0000313" key="5">
    <source>
        <dbReference type="EMBL" id="PGH10691.1"/>
    </source>
</evidence>
<dbReference type="InterPro" id="IPR006094">
    <property type="entry name" value="Oxid_FAD_bind_N"/>
</dbReference>
<dbReference type="PANTHER" id="PTHR13878">
    <property type="entry name" value="GULONOLACTONE OXIDASE"/>
    <property type="match status" value="1"/>
</dbReference>
<organism evidence="5 6">
    <name type="scientific">Polytolypa hystricis (strain UAMH7299)</name>
    <dbReference type="NCBI Taxonomy" id="1447883"/>
    <lineage>
        <taxon>Eukaryota</taxon>
        <taxon>Fungi</taxon>
        <taxon>Dikarya</taxon>
        <taxon>Ascomycota</taxon>
        <taxon>Pezizomycotina</taxon>
        <taxon>Eurotiomycetes</taxon>
        <taxon>Eurotiomycetidae</taxon>
        <taxon>Onygenales</taxon>
        <taxon>Onygenales incertae sedis</taxon>
        <taxon>Polytolypa</taxon>
    </lineage>
</organism>
<keyword evidence="6" id="KW-1185">Reference proteome</keyword>
<dbReference type="GO" id="GO:0071949">
    <property type="term" value="F:FAD binding"/>
    <property type="evidence" value="ECO:0007669"/>
    <property type="project" value="InterPro"/>
</dbReference>
<comment type="caution">
    <text evidence="5">The sequence shown here is derived from an EMBL/GenBank/DDBJ whole genome shotgun (WGS) entry which is preliminary data.</text>
</comment>
<feature type="domain" description="FAD-binding PCMH-type" evidence="4">
    <location>
        <begin position="116"/>
        <end position="300"/>
    </location>
</feature>
<reference evidence="5 6" key="1">
    <citation type="submission" date="2017-10" db="EMBL/GenBank/DDBJ databases">
        <title>Comparative genomics in systemic dimorphic fungi from Ajellomycetaceae.</title>
        <authorList>
            <person name="Munoz J.F."/>
            <person name="Mcewen J.G."/>
            <person name="Clay O.K."/>
            <person name="Cuomo C.A."/>
        </authorList>
    </citation>
    <scope>NUCLEOTIDE SEQUENCE [LARGE SCALE GENOMIC DNA]</scope>
    <source>
        <strain evidence="5 6">UAMH7299</strain>
    </source>
</reference>
<dbReference type="GO" id="GO:0016491">
    <property type="term" value="F:oxidoreductase activity"/>
    <property type="evidence" value="ECO:0007669"/>
    <property type="project" value="UniProtKB-KW"/>
</dbReference>
<protein>
    <recommendedName>
        <fullName evidence="4">FAD-binding PCMH-type domain-containing protein</fullName>
    </recommendedName>
</protein>
<comment type="similarity">
    <text evidence="1">Belongs to the oxygen-dependent FAD-linked oxidoreductase family.</text>
</comment>
<gene>
    <name evidence="5" type="ORF">AJ80_07447</name>
</gene>
<dbReference type="InterPro" id="IPR016166">
    <property type="entry name" value="FAD-bd_PCMH"/>
</dbReference>
<keyword evidence="3" id="KW-0732">Signal</keyword>
<evidence type="ECO:0000313" key="6">
    <source>
        <dbReference type="Proteomes" id="UP000224634"/>
    </source>
</evidence>
<dbReference type="SUPFAM" id="SSF56176">
    <property type="entry name" value="FAD-binding/transporter-associated domain-like"/>
    <property type="match status" value="1"/>
</dbReference>
<keyword evidence="2" id="KW-0560">Oxidoreductase</keyword>
<dbReference type="EMBL" id="PDNA01000143">
    <property type="protein sequence ID" value="PGH10691.1"/>
    <property type="molecule type" value="Genomic_DNA"/>
</dbReference>
<dbReference type="InterPro" id="IPR050432">
    <property type="entry name" value="FAD-linked_Oxidoreductases_BP"/>
</dbReference>
<evidence type="ECO:0000256" key="3">
    <source>
        <dbReference type="SAM" id="SignalP"/>
    </source>
</evidence>
<dbReference type="Proteomes" id="UP000224634">
    <property type="component" value="Unassembled WGS sequence"/>
</dbReference>
<dbReference type="AlphaFoldDB" id="A0A2B7XPI5"/>
<sequence>MHLSNFALLLETFTCLVSAGPSRRRRCAYGDSCWPDDYKWKAFNSSISGRLVRTYPSAAVCHKERYDAELCHTAKENWANSFWKTNQTGAYTSTLWELGEKGQCFIDSPRDAPCDQGIVPHYSVAAREIKDIQAAVKFADRNDLYLVVKNTGHDHLGRSSGEGSFSIWTHNLKGKKFHKSFVPKDAPRRTCGIPAVTLQAGEQWKDVYEAAAEQGVIVVGGHARTVGAAGGYLTGGGHSPFAHYYGLAVDNLLEVNLVDAKGNSRTLNRFTDPEYFYAIRGGGGSAWGVLTSVTYKTHPNPSHIQVGLAQFNTTDDSTCRTVLEASLRALAQVTEAGYTGYGVLGRGDNSDPTFQAIFFQPNTTNETFGGAFQPFFDITSLPGVSGQVMNFDFPSFIDYTRAFLADPNIATNNVDASRLLTADVLTKRPDKIVDLLFDNPAYGAGFNFIGKVDAKERDNTAVHPIWKESRAVFSMSADWKDDAPLDVKRRMKQDLVRISERLGELVGEDGGTYVNEANPYEPDWENTFWGSKYKRLLRIKRRIDPTNLFICNRCVGTDIVLQP</sequence>
<dbReference type="InterPro" id="IPR012951">
    <property type="entry name" value="BBE"/>
</dbReference>
<proteinExistence type="inferred from homology"/>
<dbReference type="Pfam" id="PF01565">
    <property type="entry name" value="FAD_binding_4"/>
    <property type="match status" value="1"/>
</dbReference>
<name>A0A2B7XPI5_POLH7</name>
<dbReference type="InterPro" id="IPR016169">
    <property type="entry name" value="FAD-bd_PCMH_sub2"/>
</dbReference>
<evidence type="ECO:0000256" key="2">
    <source>
        <dbReference type="ARBA" id="ARBA00023002"/>
    </source>
</evidence>
<evidence type="ECO:0000256" key="1">
    <source>
        <dbReference type="ARBA" id="ARBA00005466"/>
    </source>
</evidence>
<dbReference type="PANTHER" id="PTHR13878:SF91">
    <property type="entry name" value="FAD BINDING DOMAIN PROTEIN (AFU_ORTHOLOGUE AFUA_6G12070)-RELATED"/>
    <property type="match status" value="1"/>
</dbReference>
<dbReference type="Pfam" id="PF08031">
    <property type="entry name" value="BBE"/>
    <property type="match status" value="1"/>
</dbReference>
<dbReference type="STRING" id="1447883.A0A2B7XPI5"/>
<feature type="chain" id="PRO_5013061243" description="FAD-binding PCMH-type domain-containing protein" evidence="3">
    <location>
        <begin position="20"/>
        <end position="563"/>
    </location>
</feature>
<accession>A0A2B7XPI5</accession>
<evidence type="ECO:0000259" key="4">
    <source>
        <dbReference type="PROSITE" id="PS51387"/>
    </source>
</evidence>
<dbReference type="InterPro" id="IPR036318">
    <property type="entry name" value="FAD-bd_PCMH-like_sf"/>
</dbReference>
<feature type="signal peptide" evidence="3">
    <location>
        <begin position="1"/>
        <end position="19"/>
    </location>
</feature>